<feature type="compositionally biased region" description="Low complexity" evidence="1">
    <location>
        <begin position="141"/>
        <end position="151"/>
    </location>
</feature>
<feature type="region of interest" description="Disordered" evidence="1">
    <location>
        <begin position="23"/>
        <end position="52"/>
    </location>
</feature>
<feature type="compositionally biased region" description="Basic and acidic residues" evidence="1">
    <location>
        <begin position="161"/>
        <end position="171"/>
    </location>
</feature>
<accession>A0A9K3GJL5</accession>
<feature type="region of interest" description="Disordered" evidence="1">
    <location>
        <begin position="234"/>
        <end position="275"/>
    </location>
</feature>
<feature type="compositionally biased region" description="Basic and acidic residues" evidence="1">
    <location>
        <begin position="201"/>
        <end position="217"/>
    </location>
</feature>
<name>A0A9K3GJL5_9EUKA</name>
<keyword evidence="3" id="KW-1185">Reference proteome</keyword>
<feature type="compositionally biased region" description="Basic and acidic residues" evidence="1">
    <location>
        <begin position="96"/>
        <end position="109"/>
    </location>
</feature>
<dbReference type="AlphaFoldDB" id="A0A9K3GJL5"/>
<comment type="caution">
    <text evidence="2">The sequence shown here is derived from an EMBL/GenBank/DDBJ whole genome shotgun (WGS) entry which is preliminary data.</text>
</comment>
<evidence type="ECO:0000256" key="1">
    <source>
        <dbReference type="SAM" id="MobiDB-lite"/>
    </source>
</evidence>
<protein>
    <submittedName>
        <fullName evidence="2">Uncharacterized protein</fullName>
    </submittedName>
</protein>
<proteinExistence type="predicted"/>
<gene>
    <name evidence="2" type="ORF">KIPB_007013</name>
</gene>
<feature type="region of interest" description="Disordered" evidence="1">
    <location>
        <begin position="86"/>
        <end position="222"/>
    </location>
</feature>
<reference evidence="2 3" key="1">
    <citation type="journal article" date="2018" name="PLoS ONE">
        <title>The draft genome of Kipferlia bialata reveals reductive genome evolution in fornicate parasites.</title>
        <authorList>
            <person name="Tanifuji G."/>
            <person name="Takabayashi S."/>
            <person name="Kume K."/>
            <person name="Takagi M."/>
            <person name="Nakayama T."/>
            <person name="Kamikawa R."/>
            <person name="Inagaki Y."/>
            <person name="Hashimoto T."/>
        </authorList>
    </citation>
    <scope>NUCLEOTIDE SEQUENCE [LARGE SCALE GENOMIC DNA]</scope>
    <source>
        <strain evidence="2">NY0173</strain>
    </source>
</reference>
<organism evidence="2 3">
    <name type="scientific">Kipferlia bialata</name>
    <dbReference type="NCBI Taxonomy" id="797122"/>
    <lineage>
        <taxon>Eukaryota</taxon>
        <taxon>Metamonada</taxon>
        <taxon>Carpediemonas-like organisms</taxon>
        <taxon>Kipferlia</taxon>
    </lineage>
</organism>
<sequence length="512" mass="55224">DQWCIMWRKYQVALEEHERAERIVAGTAPSDDASADTDKDKETGTGQVDLGPDYLSVKHTPANGSVNPCSALCTLVMIMKQEAKAVKPTMGSLGVETRRIETPRVRPRAESTTSTISAPDTGDRARSGSLSTPATPATVLGSTTGTSSSSSAARPPLDPSHSAERERERDGSQTAPVTVTKRIEGSEMGHRRSRSMSVAAQEREAERQKERARERELSANNTNTAANFLAAWESDGEEEEYEGRGKRMTAPITEPDADSDLKTAQAGSDRSPYQLFLPSTDRQARKARAREPLPSYPDASVRALSPYQALISLAMCTRAVLREASNPVLSSVSRDVRFCNKGRLHSALFSLSRLVPAMHTVFSSFDGPLRSLSVALVGTATSIAAEAGMFLVPASPRPGPSRSRPLLFKQWYPTHQGEEGGESAFQVPVVRASLDASLVAGIAPLLSVASLPLLLGFAARCRCPDLLAALTSSVQEEGAEGYVGSSVLACRDELGQMRQYLQEMERVLSRPH</sequence>
<feature type="compositionally biased region" description="Basic and acidic residues" evidence="1">
    <location>
        <begin position="181"/>
        <end position="190"/>
    </location>
</feature>
<dbReference type="EMBL" id="BDIP01001902">
    <property type="protein sequence ID" value="GIQ85363.1"/>
    <property type="molecule type" value="Genomic_DNA"/>
</dbReference>
<dbReference type="Proteomes" id="UP000265618">
    <property type="component" value="Unassembled WGS sequence"/>
</dbReference>
<evidence type="ECO:0000313" key="3">
    <source>
        <dbReference type="Proteomes" id="UP000265618"/>
    </source>
</evidence>
<feature type="non-terminal residue" evidence="2">
    <location>
        <position position="1"/>
    </location>
</feature>
<evidence type="ECO:0000313" key="2">
    <source>
        <dbReference type="EMBL" id="GIQ85363.1"/>
    </source>
</evidence>